<gene>
    <name evidence="3" type="ORF">DSPE1174_LOCUS5114</name>
</gene>
<accession>A0A7S2B2R4</accession>
<keyword evidence="1" id="KW-0175">Coiled coil</keyword>
<dbReference type="Gene3D" id="1.10.287.1490">
    <property type="match status" value="1"/>
</dbReference>
<evidence type="ECO:0000256" key="1">
    <source>
        <dbReference type="SAM" id="Coils"/>
    </source>
</evidence>
<feature type="region of interest" description="Disordered" evidence="2">
    <location>
        <begin position="1"/>
        <end position="29"/>
    </location>
</feature>
<organism evidence="3">
    <name type="scientific">Octactis speculum</name>
    <dbReference type="NCBI Taxonomy" id="3111310"/>
    <lineage>
        <taxon>Eukaryota</taxon>
        <taxon>Sar</taxon>
        <taxon>Stramenopiles</taxon>
        <taxon>Ochrophyta</taxon>
        <taxon>Dictyochophyceae</taxon>
        <taxon>Dictyochales</taxon>
        <taxon>Dictyochaceae</taxon>
        <taxon>Octactis</taxon>
    </lineage>
</organism>
<proteinExistence type="predicted"/>
<evidence type="ECO:0000256" key="2">
    <source>
        <dbReference type="SAM" id="MobiDB-lite"/>
    </source>
</evidence>
<feature type="compositionally biased region" description="Basic and acidic residues" evidence="2">
    <location>
        <begin position="153"/>
        <end position="165"/>
    </location>
</feature>
<feature type="coiled-coil region" evidence="1">
    <location>
        <begin position="272"/>
        <end position="327"/>
    </location>
</feature>
<dbReference type="AlphaFoldDB" id="A0A7S2B2R4"/>
<sequence length="332" mass="37091">MTSRVPRRSTRRPPPPPRAAPLKTIGKPHVAPLIRGGQFHKKQPGLFVASPKARGSPVKETMTASADDLVPQLLPSFHHRIDEVLARLAKSGDLNGANTKQDSRGTKMQTLGSALANNQKQLGPSPTYARATTIRTEKENEQNGGNEVSTEESSEKAGEPSSIRKEMRLQSMTLMNYDEELSALRKKVDDKDSELESLRRVATHAESQHEETLNEYLAEMKAVTDGKEKAEKDLDTVYGKVRDLRSNLAKGRTHGETVDLVADTLEQRSKEASVARDRAFEMEEKAENLEAENQELKEKLKKQALRCEQLEAEMKNFKEKIRGVSTKAKLER</sequence>
<feature type="region of interest" description="Disordered" evidence="2">
    <location>
        <begin position="136"/>
        <end position="165"/>
    </location>
</feature>
<dbReference type="EMBL" id="HBGS01009665">
    <property type="protein sequence ID" value="CAD9384538.1"/>
    <property type="molecule type" value="Transcribed_RNA"/>
</dbReference>
<feature type="coiled-coil region" evidence="1">
    <location>
        <begin position="174"/>
        <end position="247"/>
    </location>
</feature>
<name>A0A7S2B2R4_9STRA</name>
<reference evidence="3" key="1">
    <citation type="submission" date="2021-01" db="EMBL/GenBank/DDBJ databases">
        <authorList>
            <person name="Corre E."/>
            <person name="Pelletier E."/>
            <person name="Niang G."/>
            <person name="Scheremetjew M."/>
            <person name="Finn R."/>
            <person name="Kale V."/>
            <person name="Holt S."/>
            <person name="Cochrane G."/>
            <person name="Meng A."/>
            <person name="Brown T."/>
            <person name="Cohen L."/>
        </authorList>
    </citation>
    <scope>NUCLEOTIDE SEQUENCE</scope>
    <source>
        <strain evidence="3">CCMP1381</strain>
    </source>
</reference>
<protein>
    <submittedName>
        <fullName evidence="3">Uncharacterized protein</fullName>
    </submittedName>
</protein>
<evidence type="ECO:0000313" key="3">
    <source>
        <dbReference type="EMBL" id="CAD9384538.1"/>
    </source>
</evidence>
<feature type="compositionally biased region" description="Basic residues" evidence="2">
    <location>
        <begin position="1"/>
        <end position="11"/>
    </location>
</feature>